<evidence type="ECO:0000256" key="1">
    <source>
        <dbReference type="ARBA" id="ARBA00010876"/>
    </source>
</evidence>
<dbReference type="PANTHER" id="PTHR21600:SF44">
    <property type="entry name" value="RIBOSOMAL LARGE SUBUNIT PSEUDOURIDINE SYNTHASE D"/>
    <property type="match status" value="1"/>
</dbReference>
<evidence type="ECO:0000256" key="3">
    <source>
        <dbReference type="ARBA" id="ARBA00036882"/>
    </source>
</evidence>
<organism evidence="7 8">
    <name type="scientific">Methylobacterium adhaesivum</name>
    <dbReference type="NCBI Taxonomy" id="333297"/>
    <lineage>
        <taxon>Bacteria</taxon>
        <taxon>Pseudomonadati</taxon>
        <taxon>Pseudomonadota</taxon>
        <taxon>Alphaproteobacteria</taxon>
        <taxon>Hyphomicrobiales</taxon>
        <taxon>Methylobacteriaceae</taxon>
        <taxon>Methylobacterium</taxon>
    </lineage>
</organism>
<proteinExistence type="inferred from homology"/>
<comment type="catalytic activity">
    <reaction evidence="3">
        <text>uridine(1911/1915/1917) in 23S rRNA = pseudouridine(1911/1915/1917) in 23S rRNA</text>
        <dbReference type="Rhea" id="RHEA:42524"/>
        <dbReference type="Rhea" id="RHEA-COMP:10097"/>
        <dbReference type="Rhea" id="RHEA-COMP:10098"/>
        <dbReference type="ChEBI" id="CHEBI:65314"/>
        <dbReference type="ChEBI" id="CHEBI:65315"/>
        <dbReference type="EC" id="5.4.99.23"/>
    </reaction>
</comment>
<evidence type="ECO:0000256" key="2">
    <source>
        <dbReference type="ARBA" id="ARBA00023235"/>
    </source>
</evidence>
<evidence type="ECO:0000313" key="8">
    <source>
        <dbReference type="Proteomes" id="UP001224644"/>
    </source>
</evidence>
<dbReference type="Pfam" id="PF01479">
    <property type="entry name" value="S4"/>
    <property type="match status" value="1"/>
</dbReference>
<evidence type="ECO:0000313" key="7">
    <source>
        <dbReference type="EMBL" id="MDN3590818.1"/>
    </source>
</evidence>
<dbReference type="CDD" id="cd00165">
    <property type="entry name" value="S4"/>
    <property type="match status" value="1"/>
</dbReference>
<dbReference type="InterPro" id="IPR036986">
    <property type="entry name" value="S4_RNA-bd_sf"/>
</dbReference>
<dbReference type="NCBIfam" id="TIGR00005">
    <property type="entry name" value="rluA_subfam"/>
    <property type="match status" value="1"/>
</dbReference>
<comment type="function">
    <text evidence="5">Responsible for synthesis of pseudouridine from uracil.</text>
</comment>
<feature type="domain" description="RNA-binding S4" evidence="6">
    <location>
        <begin position="18"/>
        <end position="77"/>
    </location>
</feature>
<name>A0ABT8BG29_9HYPH</name>
<dbReference type="PROSITE" id="PS01129">
    <property type="entry name" value="PSI_RLU"/>
    <property type="match status" value="1"/>
</dbReference>
<dbReference type="EMBL" id="JAUFPX010000006">
    <property type="protein sequence ID" value="MDN3590818.1"/>
    <property type="molecule type" value="Genomic_DNA"/>
</dbReference>
<keyword evidence="8" id="KW-1185">Reference proteome</keyword>
<dbReference type="SUPFAM" id="SSF55174">
    <property type="entry name" value="Alpha-L RNA-binding motif"/>
    <property type="match status" value="1"/>
</dbReference>
<dbReference type="PROSITE" id="PS50889">
    <property type="entry name" value="S4"/>
    <property type="match status" value="1"/>
</dbReference>
<keyword evidence="2 5" id="KW-0413">Isomerase</keyword>
<dbReference type="InterPro" id="IPR006145">
    <property type="entry name" value="PsdUridine_synth_RsuA/RluA"/>
</dbReference>
<accession>A0ABT8BG29</accession>
<evidence type="ECO:0000256" key="4">
    <source>
        <dbReference type="PROSITE-ProRule" id="PRU00182"/>
    </source>
</evidence>
<dbReference type="PANTHER" id="PTHR21600">
    <property type="entry name" value="MITOCHONDRIAL RNA PSEUDOURIDINE SYNTHASE"/>
    <property type="match status" value="1"/>
</dbReference>
<dbReference type="Pfam" id="PF00849">
    <property type="entry name" value="PseudoU_synth_2"/>
    <property type="match status" value="1"/>
</dbReference>
<dbReference type="SMART" id="SM00363">
    <property type="entry name" value="S4"/>
    <property type="match status" value="1"/>
</dbReference>
<dbReference type="CDD" id="cd02869">
    <property type="entry name" value="PseudoU_synth_RluA_like"/>
    <property type="match status" value="1"/>
</dbReference>
<dbReference type="SUPFAM" id="SSF55120">
    <property type="entry name" value="Pseudouridine synthase"/>
    <property type="match status" value="1"/>
</dbReference>
<dbReference type="Gene3D" id="3.10.290.10">
    <property type="entry name" value="RNA-binding S4 domain"/>
    <property type="match status" value="1"/>
</dbReference>
<comment type="similarity">
    <text evidence="1 5">Belongs to the pseudouridine synthase RluA family.</text>
</comment>
<dbReference type="InterPro" id="IPR002942">
    <property type="entry name" value="S4_RNA-bd"/>
</dbReference>
<dbReference type="InterPro" id="IPR050188">
    <property type="entry name" value="RluA_PseudoU_synthase"/>
</dbReference>
<comment type="catalytic activity">
    <reaction evidence="5">
        <text>a uridine in RNA = a pseudouridine in RNA</text>
        <dbReference type="Rhea" id="RHEA:48348"/>
        <dbReference type="Rhea" id="RHEA-COMP:12068"/>
        <dbReference type="Rhea" id="RHEA-COMP:12069"/>
        <dbReference type="ChEBI" id="CHEBI:65314"/>
        <dbReference type="ChEBI" id="CHEBI:65315"/>
    </reaction>
</comment>
<dbReference type="EC" id="5.4.99.-" evidence="5"/>
<dbReference type="InterPro" id="IPR020103">
    <property type="entry name" value="PsdUridine_synth_cat_dom_sf"/>
</dbReference>
<gene>
    <name evidence="7" type="ORF">QWZ12_09355</name>
</gene>
<evidence type="ECO:0000256" key="5">
    <source>
        <dbReference type="RuleBase" id="RU362028"/>
    </source>
</evidence>
<protein>
    <recommendedName>
        <fullName evidence="5">Pseudouridine synthase</fullName>
        <ecNumber evidence="5">5.4.99.-</ecNumber>
    </recommendedName>
</protein>
<sequence length="334" mass="36066">MQQPEDRRTTLSDEVTPERLDRALARAFPDVSRARLQDLIRTGQVRRNGAVVLDLSVKVGPGTELTVTIPEAVAAAPRGETQALVVVYEDDDLIVIDKPAGLVVHPAPGHESGTLVNGLIAHCGDSLSGIGGVRRPGIVHRLDKDTSGLLVVAKNDRAHKGLTEQFADHGRTGPLERVYRALVWGVPEPRVGTIDAHLARSQRNREKIAVVRAETGREAITHYHVEEALDAASLVALVRCELETGRTHQIRVHMSHRGHPLLGDAVYGSAFKTKAGRLGEEARAALLTLGRQALHACVLGFAHPRTGETLYFESPLPPDMTALADALRRKGATA</sequence>
<dbReference type="InterPro" id="IPR006225">
    <property type="entry name" value="PsdUridine_synth_RluC/D"/>
</dbReference>
<evidence type="ECO:0000259" key="6">
    <source>
        <dbReference type="SMART" id="SM00363"/>
    </source>
</evidence>
<reference evidence="8" key="1">
    <citation type="journal article" date="2019" name="Int. J. Syst. Evol. Microbiol.">
        <title>The Global Catalogue of Microorganisms (GCM) 10K type strain sequencing project: providing services to taxonomists for standard genome sequencing and annotation.</title>
        <authorList>
            <consortium name="The Broad Institute Genomics Platform"/>
            <consortium name="The Broad Institute Genome Sequencing Center for Infectious Disease"/>
            <person name="Wu L."/>
            <person name="Ma J."/>
        </authorList>
    </citation>
    <scope>NUCLEOTIDE SEQUENCE [LARGE SCALE GENOMIC DNA]</scope>
    <source>
        <strain evidence="8">CECT 7069</strain>
    </source>
</reference>
<keyword evidence="4" id="KW-0694">RNA-binding</keyword>
<dbReference type="RefSeq" id="WP_238222620.1">
    <property type="nucleotide sequence ID" value="NZ_BPQD01000003.1"/>
</dbReference>
<dbReference type="Proteomes" id="UP001224644">
    <property type="component" value="Unassembled WGS sequence"/>
</dbReference>
<dbReference type="Gene3D" id="3.30.2350.10">
    <property type="entry name" value="Pseudouridine synthase"/>
    <property type="match status" value="1"/>
</dbReference>
<comment type="caution">
    <text evidence="7">The sequence shown here is derived from an EMBL/GenBank/DDBJ whole genome shotgun (WGS) entry which is preliminary data.</text>
</comment>
<dbReference type="InterPro" id="IPR006224">
    <property type="entry name" value="PsdUridine_synth_RluA-like_CS"/>
</dbReference>